<dbReference type="InterPro" id="IPR018062">
    <property type="entry name" value="HTH_AraC-typ_CS"/>
</dbReference>
<dbReference type="AlphaFoldDB" id="A0A0E4BKA5"/>
<dbReference type="PROSITE" id="PS00041">
    <property type="entry name" value="HTH_ARAC_FAMILY_1"/>
    <property type="match status" value="1"/>
</dbReference>
<dbReference type="EMBL" id="AP014685">
    <property type="protein sequence ID" value="BAR54321.1"/>
    <property type="molecule type" value="Genomic_DNA"/>
</dbReference>
<accession>A0A0E4BKA5</accession>
<dbReference type="PROSITE" id="PS01124">
    <property type="entry name" value="HTH_ARAC_FAMILY_2"/>
    <property type="match status" value="1"/>
</dbReference>
<feature type="domain" description="HTH araC/xylS-type" evidence="4">
    <location>
        <begin position="233"/>
        <end position="331"/>
    </location>
</feature>
<organism evidence="5 6">
    <name type="scientific">Bradyrhizobium diazoefficiens</name>
    <dbReference type="NCBI Taxonomy" id="1355477"/>
    <lineage>
        <taxon>Bacteria</taxon>
        <taxon>Pseudomonadati</taxon>
        <taxon>Pseudomonadota</taxon>
        <taxon>Alphaproteobacteria</taxon>
        <taxon>Hyphomicrobiales</taxon>
        <taxon>Nitrobacteraceae</taxon>
        <taxon>Bradyrhizobium</taxon>
    </lineage>
</organism>
<name>A0A0E4BKA5_9BRAD</name>
<dbReference type="InterPro" id="IPR018060">
    <property type="entry name" value="HTH_AraC"/>
</dbReference>
<proteinExistence type="predicted"/>
<sequence length="359" mass="39824">MENLLESLVESFGLGGLPVAASGRDAKRGRAMFTDLQAAPAWIDLQAEPRDHQLRQAAQAIPRERGWRRIDRGPEAAIEDITISRWEDFRDSSSHDATTPEDRYFVGIALKATRAKLTRDRQVIFDGTMPAGTLYVSAPSKHLAAQFQAPCAFLHFHISVDHFPAQSPAAEGLGDLVLLRDPLAAELARALTEHGDAADREFTRCVGQTLAMHLARLEPPRARVNALPKWRLRRVEEYIADNFDRCISLSELANVAGLSRMHFAAQFRTATGYRPREYLLNHRIEHAKTLLATTGRPLAEIALAVGFSTQAHFSTVFKRISGQSPARWRLASKAEPLAAEALPRRRPAADRDWMASAAA</sequence>
<keyword evidence="3" id="KW-0804">Transcription</keyword>
<dbReference type="InterPro" id="IPR050204">
    <property type="entry name" value="AraC_XylS_family_regulators"/>
</dbReference>
<dbReference type="Proteomes" id="UP000063308">
    <property type="component" value="Chromosome"/>
</dbReference>
<dbReference type="GO" id="GO:0003700">
    <property type="term" value="F:DNA-binding transcription factor activity"/>
    <property type="evidence" value="ECO:0007669"/>
    <property type="project" value="InterPro"/>
</dbReference>
<evidence type="ECO:0000313" key="6">
    <source>
        <dbReference type="Proteomes" id="UP000063308"/>
    </source>
</evidence>
<dbReference type="GO" id="GO:0043565">
    <property type="term" value="F:sequence-specific DNA binding"/>
    <property type="evidence" value="ECO:0007669"/>
    <property type="project" value="InterPro"/>
</dbReference>
<dbReference type="Pfam" id="PF12833">
    <property type="entry name" value="HTH_18"/>
    <property type="match status" value="1"/>
</dbReference>
<dbReference type="Gene3D" id="1.10.10.60">
    <property type="entry name" value="Homeodomain-like"/>
    <property type="match status" value="2"/>
</dbReference>
<dbReference type="InterPro" id="IPR020449">
    <property type="entry name" value="Tscrpt_reg_AraC-type_HTH"/>
</dbReference>
<dbReference type="SMART" id="SM00342">
    <property type="entry name" value="HTH_ARAC"/>
    <property type="match status" value="1"/>
</dbReference>
<evidence type="ECO:0000313" key="5">
    <source>
        <dbReference type="EMBL" id="BAR54321.1"/>
    </source>
</evidence>
<dbReference type="PANTHER" id="PTHR46796">
    <property type="entry name" value="HTH-TYPE TRANSCRIPTIONAL ACTIVATOR RHAS-RELATED"/>
    <property type="match status" value="1"/>
</dbReference>
<dbReference type="InterPro" id="IPR009057">
    <property type="entry name" value="Homeodomain-like_sf"/>
</dbReference>
<evidence type="ECO:0000256" key="1">
    <source>
        <dbReference type="ARBA" id="ARBA00023015"/>
    </source>
</evidence>
<protein>
    <submittedName>
        <fullName evidence="5">Transcriptional regulatory protein</fullName>
    </submittedName>
</protein>
<keyword evidence="1" id="KW-0805">Transcription regulation</keyword>
<evidence type="ECO:0000256" key="3">
    <source>
        <dbReference type="ARBA" id="ARBA00023163"/>
    </source>
</evidence>
<dbReference type="PRINTS" id="PR00032">
    <property type="entry name" value="HTHARAC"/>
</dbReference>
<evidence type="ECO:0000259" key="4">
    <source>
        <dbReference type="PROSITE" id="PS01124"/>
    </source>
</evidence>
<evidence type="ECO:0000256" key="2">
    <source>
        <dbReference type="ARBA" id="ARBA00023125"/>
    </source>
</evidence>
<keyword evidence="2" id="KW-0238">DNA-binding</keyword>
<reference evidence="5 6" key="1">
    <citation type="submission" date="2014-11" db="EMBL/GenBank/DDBJ databases">
        <title>Symbiosis island explosion on the genome of extra-slow-growing strains of soybean bradyrhizobia with massive insertion sequences.</title>
        <authorList>
            <person name="Iida T."/>
            <person name="Minamisawa K."/>
        </authorList>
    </citation>
    <scope>NUCLEOTIDE SEQUENCE [LARGE SCALE GENOMIC DNA]</scope>
    <source>
        <strain evidence="5 6">NK6</strain>
    </source>
</reference>
<gene>
    <name evidence="5" type="ORF">NK6_1136</name>
</gene>
<dbReference type="PANTHER" id="PTHR46796:SF14">
    <property type="entry name" value="TRANSCRIPTIONAL REGULATORY PROTEIN"/>
    <property type="match status" value="1"/>
</dbReference>
<dbReference type="SUPFAM" id="SSF46689">
    <property type="entry name" value="Homeodomain-like"/>
    <property type="match status" value="2"/>
</dbReference>